<feature type="compositionally biased region" description="Basic residues" evidence="1">
    <location>
        <begin position="88"/>
        <end position="97"/>
    </location>
</feature>
<keyword evidence="4" id="KW-1185">Reference proteome</keyword>
<feature type="compositionally biased region" description="Basic residues" evidence="1">
    <location>
        <begin position="214"/>
        <end position="224"/>
    </location>
</feature>
<dbReference type="InterPro" id="IPR027911">
    <property type="entry name" value="DUF4604"/>
</dbReference>
<name>A0A8K0JKV2_9TREE</name>
<dbReference type="Proteomes" id="UP000812966">
    <property type="component" value="Unassembled WGS sequence"/>
</dbReference>
<gene>
    <name evidence="3" type="ORF">FFLO_03359</name>
</gene>
<comment type="caution">
    <text evidence="3">The sequence shown here is derived from an EMBL/GenBank/DDBJ whole genome shotgun (WGS) entry which is preliminary data.</text>
</comment>
<accession>A0A8K0JKV2</accession>
<feature type="region of interest" description="Disordered" evidence="1">
    <location>
        <begin position="29"/>
        <end position="122"/>
    </location>
</feature>
<dbReference type="AlphaFoldDB" id="A0A8K0JKV2"/>
<proteinExistence type="predicted"/>
<organism evidence="3 4">
    <name type="scientific">Filobasidium floriforme</name>
    <dbReference type="NCBI Taxonomy" id="5210"/>
    <lineage>
        <taxon>Eukaryota</taxon>
        <taxon>Fungi</taxon>
        <taxon>Dikarya</taxon>
        <taxon>Basidiomycota</taxon>
        <taxon>Agaricomycotina</taxon>
        <taxon>Tremellomycetes</taxon>
        <taxon>Filobasidiales</taxon>
        <taxon>Filobasidiaceae</taxon>
        <taxon>Filobasidium</taxon>
    </lineage>
</organism>
<feature type="compositionally biased region" description="Low complexity" evidence="1">
    <location>
        <begin position="164"/>
        <end position="173"/>
    </location>
</feature>
<feature type="compositionally biased region" description="Polar residues" evidence="1">
    <location>
        <begin position="178"/>
        <end position="194"/>
    </location>
</feature>
<feature type="domain" description="DUF4604" evidence="2">
    <location>
        <begin position="15"/>
        <end position="236"/>
    </location>
</feature>
<dbReference type="Pfam" id="PF15377">
    <property type="entry name" value="DUF4604"/>
    <property type="match status" value="1"/>
</dbReference>
<feature type="compositionally biased region" description="Basic and acidic residues" evidence="1">
    <location>
        <begin position="42"/>
        <end position="67"/>
    </location>
</feature>
<reference evidence="3" key="1">
    <citation type="submission" date="2020-04" db="EMBL/GenBank/DDBJ databases">
        <title>Analysis of mating type loci in Filobasidium floriforme.</title>
        <authorList>
            <person name="Nowrousian M."/>
        </authorList>
    </citation>
    <scope>NUCLEOTIDE SEQUENCE</scope>
    <source>
        <strain evidence="3">CBS 6242</strain>
    </source>
</reference>
<protein>
    <recommendedName>
        <fullName evidence="2">DUF4604 domain-containing protein</fullName>
    </recommendedName>
</protein>
<dbReference type="EMBL" id="JABELV010000061">
    <property type="protein sequence ID" value="KAG7544246.1"/>
    <property type="molecule type" value="Genomic_DNA"/>
</dbReference>
<sequence length="236" mass="25754">MPKNGGGPNNNQFRNGLTYKAHVPAFLQALKKQVDGSGSGSRPRDGRSESPVRVREGRDPIPERPRDGQWAGGSDNEEGGEKDEFGRARRRSPKGKGKASDDDEDEWDKRFGGGQDDDGPQIVVVNEGKHLTAEQYRQERDKAKDLAIDGQAWNELKKEAKADSSTSTPASAPLNPVTKPTNTFGTSTKASTTSNKRKLVPDPATINQAPKSAKQSKKEKKKEKDKKGLLSFGDEE</sequence>
<evidence type="ECO:0000259" key="2">
    <source>
        <dbReference type="Pfam" id="PF15377"/>
    </source>
</evidence>
<evidence type="ECO:0000313" key="4">
    <source>
        <dbReference type="Proteomes" id="UP000812966"/>
    </source>
</evidence>
<dbReference type="OrthoDB" id="2553298at2759"/>
<evidence type="ECO:0000256" key="1">
    <source>
        <dbReference type="SAM" id="MobiDB-lite"/>
    </source>
</evidence>
<feature type="region of interest" description="Disordered" evidence="1">
    <location>
        <begin position="157"/>
        <end position="236"/>
    </location>
</feature>
<evidence type="ECO:0000313" key="3">
    <source>
        <dbReference type="EMBL" id="KAG7544246.1"/>
    </source>
</evidence>